<organism evidence="1 2">
    <name type="scientific">Kwoniella newhampshirensis</name>
    <dbReference type="NCBI Taxonomy" id="1651941"/>
    <lineage>
        <taxon>Eukaryota</taxon>
        <taxon>Fungi</taxon>
        <taxon>Dikarya</taxon>
        <taxon>Basidiomycota</taxon>
        <taxon>Agaricomycotina</taxon>
        <taxon>Tremellomycetes</taxon>
        <taxon>Tremellales</taxon>
        <taxon>Cryptococcaceae</taxon>
        <taxon>Kwoniella</taxon>
    </lineage>
</organism>
<dbReference type="Gene3D" id="3.20.20.150">
    <property type="entry name" value="Divalent-metal-dependent TIM barrel enzymes"/>
    <property type="match status" value="1"/>
</dbReference>
<reference evidence="1 2" key="1">
    <citation type="journal article" date="2024" name="bioRxiv">
        <title>Comparative genomics of Cryptococcus and Kwoniella reveals pathogenesis evolution and contrasting karyotype dynamics via intercentromeric recombination or chromosome fusion.</title>
        <authorList>
            <person name="Coelho M.A."/>
            <person name="David-Palma M."/>
            <person name="Shea T."/>
            <person name="Bowers K."/>
            <person name="McGinley-Smith S."/>
            <person name="Mohammad A.W."/>
            <person name="Gnirke A."/>
            <person name="Yurkov A.M."/>
            <person name="Nowrousian M."/>
            <person name="Sun S."/>
            <person name="Cuomo C.A."/>
            <person name="Heitman J."/>
        </authorList>
    </citation>
    <scope>NUCLEOTIDE SEQUENCE [LARGE SCALE GENOMIC DNA]</scope>
    <source>
        <strain evidence="1 2">CBS 13917</strain>
    </source>
</reference>
<evidence type="ECO:0000313" key="1">
    <source>
        <dbReference type="EMBL" id="KAK8870139.1"/>
    </source>
</evidence>
<dbReference type="Proteomes" id="UP001388673">
    <property type="component" value="Unassembled WGS sequence"/>
</dbReference>
<accession>A0AAW0Z7K1</accession>
<gene>
    <name evidence="1" type="ORF">IAR55_000709</name>
</gene>
<dbReference type="SUPFAM" id="SSF51658">
    <property type="entry name" value="Xylose isomerase-like"/>
    <property type="match status" value="1"/>
</dbReference>
<keyword evidence="2" id="KW-1185">Reference proteome</keyword>
<evidence type="ECO:0008006" key="3">
    <source>
        <dbReference type="Google" id="ProtNLM"/>
    </source>
</evidence>
<protein>
    <recommendedName>
        <fullName evidence="3">Xylose isomerase-like TIM barrel domain-containing protein</fullName>
    </recommendedName>
</protein>
<sequence length="222" mass="25216">MLVNAFKTAWGVGPEEVEDWLRDVKAKGYKGVELNPACYDDDKLSAIKQLAGELSLDFIMHDMWTVEESIEFYKGTLVVDAELGLAGMVCHETHRNRSCYHPLPTAQILRQVPELRLTSDVSHWVLVCERLLDEHDADIALMKEIVPNCPEPDHESFAPEKAFFYSFWRKVIDFHRAAGQKETFAFVPEYGPYPYHSIFSPRTNSAIADSEAAALKIVLNRA</sequence>
<dbReference type="RefSeq" id="XP_066806385.1">
    <property type="nucleotide sequence ID" value="XM_066943843.1"/>
</dbReference>
<comment type="caution">
    <text evidence="1">The sequence shown here is derived from an EMBL/GenBank/DDBJ whole genome shotgun (WGS) entry which is preliminary data.</text>
</comment>
<dbReference type="InterPro" id="IPR036237">
    <property type="entry name" value="Xyl_isomerase-like_sf"/>
</dbReference>
<name>A0AAW0Z7K1_9TREE</name>
<dbReference type="GeneID" id="92177969"/>
<dbReference type="KEGG" id="kne:92177969"/>
<proteinExistence type="predicted"/>
<evidence type="ECO:0000313" key="2">
    <source>
        <dbReference type="Proteomes" id="UP001388673"/>
    </source>
</evidence>
<dbReference type="AlphaFoldDB" id="A0AAW0Z7K1"/>
<dbReference type="EMBL" id="JBCAWK010000001">
    <property type="protein sequence ID" value="KAK8870139.1"/>
    <property type="molecule type" value="Genomic_DNA"/>
</dbReference>